<gene>
    <name evidence="1" type="ORF">FLAPXU55_03604</name>
</gene>
<sequence>MHIVETHSSASYAQSIANVNTGRRRTAVRLYRKLEMNISSTKNNHKAYRRDAQQCVLCAKYNKREYWT</sequence>
<proteinExistence type="predicted"/>
<name>A0A9N8J5I9_9FLAO</name>
<protein>
    <submittedName>
        <fullName evidence="1">Uncharacterized protein</fullName>
    </submittedName>
</protein>
<dbReference type="AlphaFoldDB" id="A0A9N8J5I9"/>
<evidence type="ECO:0000313" key="2">
    <source>
        <dbReference type="Proteomes" id="UP000533639"/>
    </source>
</evidence>
<organism evidence="1 2">
    <name type="scientific">Flavobacterium panici</name>
    <dbReference type="NCBI Taxonomy" id="2654843"/>
    <lineage>
        <taxon>Bacteria</taxon>
        <taxon>Pseudomonadati</taxon>
        <taxon>Bacteroidota</taxon>
        <taxon>Flavobacteriia</taxon>
        <taxon>Flavobacteriales</taxon>
        <taxon>Flavobacteriaceae</taxon>
        <taxon>Flavobacterium</taxon>
    </lineage>
</organism>
<accession>A0A9N8J5I9</accession>
<keyword evidence="2" id="KW-1185">Reference proteome</keyword>
<evidence type="ECO:0000313" key="1">
    <source>
        <dbReference type="EMBL" id="CAC9975884.1"/>
    </source>
</evidence>
<dbReference type="Proteomes" id="UP000533639">
    <property type="component" value="Unassembled WGS sequence"/>
</dbReference>
<comment type="caution">
    <text evidence="1">The sequence shown here is derived from an EMBL/GenBank/DDBJ whole genome shotgun (WGS) entry which is preliminary data.</text>
</comment>
<dbReference type="EMBL" id="CAIJDE010000055">
    <property type="protein sequence ID" value="CAC9975884.1"/>
    <property type="molecule type" value="Genomic_DNA"/>
</dbReference>
<reference evidence="1 2" key="1">
    <citation type="submission" date="2020-06" db="EMBL/GenBank/DDBJ databases">
        <authorList>
            <person name="Criscuolo A."/>
        </authorList>
    </citation>
    <scope>NUCLEOTIDE SEQUENCE [LARGE SCALE GENOMIC DNA]</scope>
    <source>
        <strain evidence="1">PXU-55</strain>
    </source>
</reference>